<evidence type="ECO:0000256" key="11">
    <source>
        <dbReference type="SAM" id="Phobius"/>
    </source>
</evidence>
<dbReference type="InterPro" id="IPR039731">
    <property type="entry name" value="Rce1"/>
</dbReference>
<evidence type="ECO:0000259" key="12">
    <source>
        <dbReference type="Pfam" id="PF02517"/>
    </source>
</evidence>
<dbReference type="PANTHER" id="PTHR13046:SF0">
    <property type="entry name" value="CAAX PRENYL PROTEASE 2"/>
    <property type="match status" value="1"/>
</dbReference>
<dbReference type="Pfam" id="PF02517">
    <property type="entry name" value="Rce1-like"/>
    <property type="match status" value="1"/>
</dbReference>
<dbReference type="RefSeq" id="XP_064855243.1">
    <property type="nucleotide sequence ID" value="XM_064999171.1"/>
</dbReference>
<evidence type="ECO:0000256" key="4">
    <source>
        <dbReference type="ARBA" id="ARBA00022692"/>
    </source>
</evidence>
<dbReference type="EMBL" id="BTFZ01000019">
    <property type="protein sequence ID" value="GMM38247.1"/>
    <property type="molecule type" value="Genomic_DNA"/>
</dbReference>
<feature type="transmembrane region" description="Helical" evidence="11">
    <location>
        <begin position="251"/>
        <end position="269"/>
    </location>
</feature>
<accession>A0AAV5QTM3</accession>
<evidence type="ECO:0000256" key="9">
    <source>
        <dbReference type="ARBA" id="ARBA00047280"/>
    </source>
</evidence>
<feature type="transmembrane region" description="Helical" evidence="11">
    <location>
        <begin position="188"/>
        <end position="206"/>
    </location>
</feature>
<comment type="caution">
    <text evidence="13">The sequence shown here is derived from an EMBL/GenBank/DDBJ whole genome shotgun (WGS) entry which is preliminary data.</text>
</comment>
<evidence type="ECO:0000256" key="6">
    <source>
        <dbReference type="ARBA" id="ARBA00022824"/>
    </source>
</evidence>
<evidence type="ECO:0000256" key="5">
    <source>
        <dbReference type="ARBA" id="ARBA00022801"/>
    </source>
</evidence>
<feature type="domain" description="CAAX prenyl protease 2/Lysostaphin resistance protein A-like" evidence="12">
    <location>
        <begin position="156"/>
        <end position="264"/>
    </location>
</feature>
<proteinExistence type="inferred from homology"/>
<evidence type="ECO:0000256" key="3">
    <source>
        <dbReference type="ARBA" id="ARBA00022670"/>
    </source>
</evidence>
<dbReference type="GO" id="GO:0005789">
    <property type="term" value="C:endoplasmic reticulum membrane"/>
    <property type="evidence" value="ECO:0007669"/>
    <property type="project" value="UniProtKB-SubCell"/>
</dbReference>
<keyword evidence="5" id="KW-0378">Hydrolase</keyword>
<name>A0AAV5QTM3_9ASCO</name>
<comment type="similarity">
    <text evidence="2">Belongs to the peptidase U48 family.</text>
</comment>
<sequence length="311" mass="35210">METIEKNPRSPDMAIIACIVVATSYVAMLYTPYNRTTLFLRRNSPQLIKRRLVSAILLTLFWVSLTPIYLTFISKSASSIIQAVSLFGIIPGLKYTHDGYRFGISNLISYINDTSHCGLLIMVLLIGPIINEAFFETDFRGQRHSIVESVISELKTVMGLRNLVVAPITEEIIYRCVILSLLIPLNNVNADVLIFLTPLFFGVAHLHHGYELYKEGSIPVLQIIMVIGFQLLYTTLFGALEAFLFLRTGNALGICFVHACCNYFGFPSINIESDRKWWKYAYWMLLVVGVVGFKILLFPITESINSPIKWH</sequence>
<dbReference type="InterPro" id="IPR003675">
    <property type="entry name" value="Rce1/LyrA-like_dom"/>
</dbReference>
<feature type="transmembrane region" description="Helical" evidence="11">
    <location>
        <begin position="281"/>
        <end position="301"/>
    </location>
</feature>
<reference evidence="13 14" key="1">
    <citation type="journal article" date="2023" name="Elife">
        <title>Identification of key yeast species and microbe-microbe interactions impacting larval growth of Drosophila in the wild.</title>
        <authorList>
            <person name="Mure A."/>
            <person name="Sugiura Y."/>
            <person name="Maeda R."/>
            <person name="Honda K."/>
            <person name="Sakurai N."/>
            <person name="Takahashi Y."/>
            <person name="Watada M."/>
            <person name="Katoh T."/>
            <person name="Gotoh A."/>
            <person name="Gotoh Y."/>
            <person name="Taniguchi I."/>
            <person name="Nakamura K."/>
            <person name="Hayashi T."/>
            <person name="Katayama T."/>
            <person name="Uemura T."/>
            <person name="Hattori Y."/>
        </authorList>
    </citation>
    <scope>NUCLEOTIDE SEQUENCE [LARGE SCALE GENOMIC DNA]</scope>
    <source>
        <strain evidence="13 14">SC-9</strain>
    </source>
</reference>
<organism evidence="13 14">
    <name type="scientific">Saccharomycopsis crataegensis</name>
    <dbReference type="NCBI Taxonomy" id="43959"/>
    <lineage>
        <taxon>Eukaryota</taxon>
        <taxon>Fungi</taxon>
        <taxon>Dikarya</taxon>
        <taxon>Ascomycota</taxon>
        <taxon>Saccharomycotina</taxon>
        <taxon>Saccharomycetes</taxon>
        <taxon>Saccharomycopsidaceae</taxon>
        <taxon>Saccharomycopsis</taxon>
    </lineage>
</organism>
<evidence type="ECO:0000313" key="14">
    <source>
        <dbReference type="Proteomes" id="UP001360560"/>
    </source>
</evidence>
<evidence type="ECO:0000313" key="13">
    <source>
        <dbReference type="EMBL" id="GMM38247.1"/>
    </source>
</evidence>
<keyword evidence="3 13" id="KW-0645">Protease</keyword>
<dbReference type="Proteomes" id="UP001360560">
    <property type="component" value="Unassembled WGS sequence"/>
</dbReference>
<keyword evidence="4 11" id="KW-0812">Transmembrane</keyword>
<evidence type="ECO:0000256" key="8">
    <source>
        <dbReference type="ARBA" id="ARBA00023136"/>
    </source>
</evidence>
<dbReference type="AlphaFoldDB" id="A0AAV5QTM3"/>
<dbReference type="GeneID" id="90076236"/>
<keyword evidence="6" id="KW-0256">Endoplasmic reticulum</keyword>
<protein>
    <recommendedName>
        <fullName evidence="10">intramembrane prenyl-peptidase Rce1</fullName>
        <ecNumber evidence="10">3.4.26.1</ecNumber>
    </recommendedName>
</protein>
<feature type="transmembrane region" description="Helical" evidence="11">
    <location>
        <begin position="107"/>
        <end position="130"/>
    </location>
</feature>
<keyword evidence="7 11" id="KW-1133">Transmembrane helix</keyword>
<keyword evidence="14" id="KW-1185">Reference proteome</keyword>
<evidence type="ECO:0000256" key="10">
    <source>
        <dbReference type="ARBA" id="ARBA00049729"/>
    </source>
</evidence>
<comment type="subcellular location">
    <subcellularLocation>
        <location evidence="1">Endoplasmic reticulum membrane</location>
        <topology evidence="1">Multi-pass membrane protein</topology>
    </subcellularLocation>
</comment>
<feature type="transmembrane region" description="Helical" evidence="11">
    <location>
        <begin position="52"/>
        <end position="70"/>
    </location>
</feature>
<dbReference type="GO" id="GO:0071586">
    <property type="term" value="P:CAAX-box protein processing"/>
    <property type="evidence" value="ECO:0007669"/>
    <property type="project" value="InterPro"/>
</dbReference>
<dbReference type="EC" id="3.4.26.1" evidence="10"/>
<keyword evidence="8 11" id="KW-0472">Membrane</keyword>
<feature type="transmembrane region" description="Helical" evidence="11">
    <location>
        <begin position="13"/>
        <end position="31"/>
    </location>
</feature>
<evidence type="ECO:0000256" key="7">
    <source>
        <dbReference type="ARBA" id="ARBA00022989"/>
    </source>
</evidence>
<gene>
    <name evidence="13" type="ORF">DASC09_055860</name>
</gene>
<dbReference type="PANTHER" id="PTHR13046">
    <property type="entry name" value="PROTEASE U48 CAAX PRENYL PROTEASE RCE1"/>
    <property type="match status" value="1"/>
</dbReference>
<evidence type="ECO:0000256" key="1">
    <source>
        <dbReference type="ARBA" id="ARBA00004477"/>
    </source>
</evidence>
<feature type="transmembrane region" description="Helical" evidence="11">
    <location>
        <begin position="218"/>
        <end position="245"/>
    </location>
</feature>
<evidence type="ECO:0000256" key="2">
    <source>
        <dbReference type="ARBA" id="ARBA00006897"/>
    </source>
</evidence>
<comment type="catalytic activity">
    <reaction evidence="9">
        <text>Hydrolyzes the peptide bond -P2-(S-farnesyl or geranylgeranyl)C-P1'-P2'-P3'-COOH where P1' and P2' are amino acids with aliphatic sidechains and P3' is any C-terminal residue.</text>
        <dbReference type="EC" id="3.4.26.1"/>
    </reaction>
</comment>
<dbReference type="GO" id="GO:0004222">
    <property type="term" value="F:metalloendopeptidase activity"/>
    <property type="evidence" value="ECO:0007669"/>
    <property type="project" value="InterPro"/>
</dbReference>